<reference evidence="2 3" key="1">
    <citation type="submission" date="2018-07" db="EMBL/GenBank/DDBJ databases">
        <title>Complete Genome and Methylome Analysis of Deinococcus wulumuqiensis NEB 479.</title>
        <authorList>
            <person name="Fomenkov A."/>
            <person name="Luyten Y."/>
            <person name="Vincze T."/>
            <person name="Anton B.P."/>
            <person name="Clark T."/>
            <person name="Roberts R.J."/>
            <person name="Morgan R.D."/>
        </authorList>
    </citation>
    <scope>NUCLEOTIDE SEQUENCE [LARGE SCALE GENOMIC DNA]</scope>
    <source>
        <strain evidence="2 3">NEB 479</strain>
        <plasmid evidence="3">Plasmid pdrdi</plasmid>
    </source>
</reference>
<gene>
    <name evidence="2" type="ORF">DVJ83_15945</name>
</gene>
<evidence type="ECO:0000313" key="3">
    <source>
        <dbReference type="Proteomes" id="UP000253744"/>
    </source>
</evidence>
<keyword evidence="2" id="KW-0614">Plasmid</keyword>
<dbReference type="Proteomes" id="UP000253744">
    <property type="component" value="Plasmid pDrdI"/>
</dbReference>
<sequence length="67" mass="7418">MTAQDKAVQALERAGEMMRLCLADPSDFRADLAARTFAHDARRATRPEPRHDRPGPVIRTRGQAASC</sequence>
<feature type="region of interest" description="Disordered" evidence="1">
    <location>
        <begin position="39"/>
        <end position="67"/>
    </location>
</feature>
<name>A0A345ILS4_9DEIO</name>
<feature type="compositionally biased region" description="Basic and acidic residues" evidence="1">
    <location>
        <begin position="39"/>
        <end position="54"/>
    </location>
</feature>
<accession>A0A345ILS4</accession>
<dbReference type="EMBL" id="CP031163">
    <property type="protein sequence ID" value="AXH00647.1"/>
    <property type="molecule type" value="Genomic_DNA"/>
</dbReference>
<protein>
    <submittedName>
        <fullName evidence="2">Uncharacterized protein</fullName>
    </submittedName>
</protein>
<proteinExistence type="predicted"/>
<dbReference type="AlphaFoldDB" id="A0A345ILS4"/>
<organism evidence="2 3">
    <name type="scientific">Deinococcus wulumuqiensis</name>
    <dbReference type="NCBI Taxonomy" id="980427"/>
    <lineage>
        <taxon>Bacteria</taxon>
        <taxon>Thermotogati</taxon>
        <taxon>Deinococcota</taxon>
        <taxon>Deinococci</taxon>
        <taxon>Deinococcales</taxon>
        <taxon>Deinococcaceae</taxon>
        <taxon>Deinococcus</taxon>
    </lineage>
</organism>
<geneLocation type="plasmid" evidence="3">
    <name>pdrdi</name>
</geneLocation>
<dbReference type="RefSeq" id="WP_114673301.1">
    <property type="nucleotide sequence ID" value="NZ_CP031163.1"/>
</dbReference>
<dbReference type="KEGG" id="dwu:DVJ83_15945"/>
<evidence type="ECO:0000256" key="1">
    <source>
        <dbReference type="SAM" id="MobiDB-lite"/>
    </source>
</evidence>
<evidence type="ECO:0000313" key="2">
    <source>
        <dbReference type="EMBL" id="AXH00647.1"/>
    </source>
</evidence>